<gene>
    <name evidence="9" type="ORF">RU86_GL000405</name>
</gene>
<keyword evidence="4 7" id="KW-1133">Transmembrane helix</keyword>
<evidence type="ECO:0000256" key="6">
    <source>
        <dbReference type="ARBA" id="ARBA00034125"/>
    </source>
</evidence>
<accession>A0A2A5RY84</accession>
<dbReference type="GO" id="GO:0022857">
    <property type="term" value="F:transmembrane transporter activity"/>
    <property type="evidence" value="ECO:0007669"/>
    <property type="project" value="InterPro"/>
</dbReference>
<keyword evidence="10" id="KW-1185">Reference proteome</keyword>
<protein>
    <submittedName>
        <fullName evidence="9">Integral membrane protein</fullName>
    </submittedName>
</protein>
<dbReference type="EMBL" id="JXJW01000012">
    <property type="protein sequence ID" value="PCS06173.1"/>
    <property type="molecule type" value="Genomic_DNA"/>
</dbReference>
<keyword evidence="5 7" id="KW-0472">Membrane</keyword>
<organism evidence="9 10">
    <name type="scientific">Pseudolactococcus piscium</name>
    <dbReference type="NCBI Taxonomy" id="1364"/>
    <lineage>
        <taxon>Bacteria</taxon>
        <taxon>Bacillati</taxon>
        <taxon>Bacillota</taxon>
        <taxon>Bacilli</taxon>
        <taxon>Lactobacillales</taxon>
        <taxon>Streptococcaceae</taxon>
        <taxon>Pseudolactococcus</taxon>
    </lineage>
</organism>
<evidence type="ECO:0000259" key="8">
    <source>
        <dbReference type="Pfam" id="PF06738"/>
    </source>
</evidence>
<dbReference type="PANTHER" id="PTHR34390">
    <property type="entry name" value="UPF0442 PROTEIN YJJB-RELATED"/>
    <property type="match status" value="1"/>
</dbReference>
<dbReference type="InterPro" id="IPR050539">
    <property type="entry name" value="ThrE_Dicarb/AminoAcid_Exp"/>
</dbReference>
<reference evidence="9 10" key="1">
    <citation type="submission" date="2014-12" db="EMBL/GenBank/DDBJ databases">
        <title>Draft genome sequences of 10 type strains of Lactococcus.</title>
        <authorList>
            <person name="Sun Z."/>
            <person name="Zhong Z."/>
            <person name="Liu W."/>
            <person name="Zhang W."/>
            <person name="Zhang H."/>
        </authorList>
    </citation>
    <scope>NUCLEOTIDE SEQUENCE [LARGE SCALE GENOMIC DNA]</scope>
    <source>
        <strain evidence="9 10">DSM 6634</strain>
    </source>
</reference>
<evidence type="ECO:0000256" key="7">
    <source>
        <dbReference type="SAM" id="Phobius"/>
    </source>
</evidence>
<evidence type="ECO:0000256" key="2">
    <source>
        <dbReference type="ARBA" id="ARBA00022475"/>
    </source>
</evidence>
<dbReference type="AlphaFoldDB" id="A0A2A5RY84"/>
<evidence type="ECO:0000256" key="3">
    <source>
        <dbReference type="ARBA" id="ARBA00022692"/>
    </source>
</evidence>
<proteinExistence type="inferred from homology"/>
<name>A0A2A5RY84_9LACT</name>
<evidence type="ECO:0000313" key="9">
    <source>
        <dbReference type="EMBL" id="PCS06173.1"/>
    </source>
</evidence>
<comment type="similarity">
    <text evidence="6">Belongs to the ThrE exporter (TC 2.A.79) family.</text>
</comment>
<evidence type="ECO:0000256" key="4">
    <source>
        <dbReference type="ARBA" id="ARBA00022989"/>
    </source>
</evidence>
<feature type="transmembrane region" description="Helical" evidence="7">
    <location>
        <begin position="216"/>
        <end position="238"/>
    </location>
</feature>
<feature type="domain" description="Threonine/serine exporter-like N-terminal" evidence="8">
    <location>
        <begin position="29"/>
        <end position="267"/>
    </location>
</feature>
<sequence length="271" mass="29792">MTEMPDAVTNLNSNTLKKQASDVHILMDSCLLAGQILMANGSEISRVEDVIQRMGVAAEINNLQVYVLLNAITVSFPEQGLTQMRSIPPRIQTMDMEKIVAVNDLTRQFTAHRISIETFADKLSKIDMTIPRFSLKLQVMSAMVIAVTFVIMLTRNTAFINLFLAATTSGLAYAIAFQMRNKFHMRFFGLFLASLSMSFIMLICSKVLAHPFDADIVIIGAIMPFVPGVALTNAVREIMAGNFISGQGRIIEALLTAASVGLGIVLLSFFY</sequence>
<evidence type="ECO:0000256" key="5">
    <source>
        <dbReference type="ARBA" id="ARBA00023136"/>
    </source>
</evidence>
<dbReference type="Pfam" id="PF06738">
    <property type="entry name" value="ThrE"/>
    <property type="match status" value="1"/>
</dbReference>
<dbReference type="RefSeq" id="WP_096814663.1">
    <property type="nucleotide sequence ID" value="NZ_JXJW01000012.1"/>
</dbReference>
<dbReference type="InterPro" id="IPR010619">
    <property type="entry name" value="ThrE-like_N"/>
</dbReference>
<keyword evidence="2" id="KW-1003">Cell membrane</keyword>
<feature type="transmembrane region" description="Helical" evidence="7">
    <location>
        <begin position="133"/>
        <end position="152"/>
    </location>
</feature>
<dbReference type="GO" id="GO:0005886">
    <property type="term" value="C:plasma membrane"/>
    <property type="evidence" value="ECO:0007669"/>
    <property type="project" value="UniProtKB-SubCell"/>
</dbReference>
<dbReference type="GO" id="GO:0015744">
    <property type="term" value="P:succinate transport"/>
    <property type="evidence" value="ECO:0007669"/>
    <property type="project" value="TreeGrafter"/>
</dbReference>
<evidence type="ECO:0000256" key="1">
    <source>
        <dbReference type="ARBA" id="ARBA00004651"/>
    </source>
</evidence>
<dbReference type="PANTHER" id="PTHR34390:SF2">
    <property type="entry name" value="SUCCINATE TRANSPORTER SUBUNIT YJJP-RELATED"/>
    <property type="match status" value="1"/>
</dbReference>
<comment type="subcellular location">
    <subcellularLocation>
        <location evidence="1">Cell membrane</location>
        <topology evidence="1">Multi-pass membrane protein</topology>
    </subcellularLocation>
</comment>
<evidence type="ECO:0000313" key="10">
    <source>
        <dbReference type="Proteomes" id="UP000218282"/>
    </source>
</evidence>
<feature type="transmembrane region" description="Helical" evidence="7">
    <location>
        <begin position="250"/>
        <end position="270"/>
    </location>
</feature>
<feature type="transmembrane region" description="Helical" evidence="7">
    <location>
        <begin position="188"/>
        <end position="210"/>
    </location>
</feature>
<keyword evidence="3 7" id="KW-0812">Transmembrane</keyword>
<feature type="transmembrane region" description="Helical" evidence="7">
    <location>
        <begin position="158"/>
        <end position="176"/>
    </location>
</feature>
<dbReference type="Proteomes" id="UP000218282">
    <property type="component" value="Unassembled WGS sequence"/>
</dbReference>
<comment type="caution">
    <text evidence="9">The sequence shown here is derived from an EMBL/GenBank/DDBJ whole genome shotgun (WGS) entry which is preliminary data.</text>
</comment>